<dbReference type="Pfam" id="PF01520">
    <property type="entry name" value="Amidase_3"/>
    <property type="match status" value="1"/>
</dbReference>
<dbReference type="InterPro" id="IPR002508">
    <property type="entry name" value="MurNAc-LAA_cat"/>
</dbReference>
<dbReference type="SMART" id="SM00646">
    <property type="entry name" value="Ami_3"/>
    <property type="match status" value="1"/>
</dbReference>
<dbReference type="InterPro" id="IPR036366">
    <property type="entry name" value="PGBDSf"/>
</dbReference>
<dbReference type="RefSeq" id="WP_119367278.1">
    <property type="nucleotide sequence ID" value="NZ_QXDJ01000003.1"/>
</dbReference>
<accession>A0A399INF5</accession>
<dbReference type="GO" id="GO:0008745">
    <property type="term" value="F:N-acetylmuramoyl-L-alanine amidase activity"/>
    <property type="evidence" value="ECO:0007669"/>
    <property type="project" value="InterPro"/>
</dbReference>
<keyword evidence="1" id="KW-0378">Hydrolase</keyword>
<dbReference type="EMBL" id="QXDJ01000003">
    <property type="protein sequence ID" value="RII34628.1"/>
    <property type="molecule type" value="Genomic_DNA"/>
</dbReference>
<proteinExistence type="predicted"/>
<comment type="caution">
    <text evidence="3">The sequence shown here is derived from an EMBL/GenBank/DDBJ whole genome shotgun (WGS) entry which is preliminary data.</text>
</comment>
<evidence type="ECO:0000313" key="4">
    <source>
        <dbReference type="Proteomes" id="UP000265930"/>
    </source>
</evidence>
<dbReference type="Pfam" id="PF01471">
    <property type="entry name" value="PG_binding_1"/>
    <property type="match status" value="1"/>
</dbReference>
<dbReference type="CDD" id="cd02696">
    <property type="entry name" value="MurNAc-LAA"/>
    <property type="match status" value="1"/>
</dbReference>
<dbReference type="InterPro" id="IPR002477">
    <property type="entry name" value="Peptidoglycan-bd-like"/>
</dbReference>
<evidence type="ECO:0000313" key="3">
    <source>
        <dbReference type="EMBL" id="RII34628.1"/>
    </source>
</evidence>
<dbReference type="PANTHER" id="PTHR30404:SF0">
    <property type="entry name" value="N-ACETYLMURAMOYL-L-ALANINE AMIDASE AMIC"/>
    <property type="match status" value="1"/>
</dbReference>
<dbReference type="GO" id="GO:0009253">
    <property type="term" value="P:peptidoglycan catabolic process"/>
    <property type="evidence" value="ECO:0007669"/>
    <property type="project" value="InterPro"/>
</dbReference>
<dbReference type="SUPFAM" id="SSF47090">
    <property type="entry name" value="PGBD-like"/>
    <property type="match status" value="1"/>
</dbReference>
<protein>
    <recommendedName>
        <fullName evidence="2">MurNAc-LAA domain-containing protein</fullName>
    </recommendedName>
</protein>
<evidence type="ECO:0000256" key="1">
    <source>
        <dbReference type="ARBA" id="ARBA00022801"/>
    </source>
</evidence>
<gene>
    <name evidence="3" type="ORF">D2A34_14180</name>
</gene>
<dbReference type="GO" id="GO:0030288">
    <property type="term" value="C:outer membrane-bounded periplasmic space"/>
    <property type="evidence" value="ECO:0007669"/>
    <property type="project" value="TreeGrafter"/>
</dbReference>
<feature type="domain" description="MurNAc-LAA" evidence="2">
    <location>
        <begin position="67"/>
        <end position="169"/>
    </location>
</feature>
<evidence type="ECO:0000259" key="2">
    <source>
        <dbReference type="SMART" id="SM00646"/>
    </source>
</evidence>
<dbReference type="AlphaFoldDB" id="A0A399INF5"/>
<reference evidence="3 4" key="1">
    <citation type="submission" date="2018-08" db="EMBL/GenBank/DDBJ databases">
        <title>Genome of Clostridium chromiireducens C1, DSM12136.</title>
        <authorList>
            <person name="Xing M."/>
            <person name="Wei Y."/>
            <person name="Ang E.L."/>
            <person name="Zhao H."/>
            <person name="Zhang Y."/>
        </authorList>
    </citation>
    <scope>NUCLEOTIDE SEQUENCE [LARGE SCALE GENOMIC DNA]</scope>
    <source>
        <strain evidence="3 4">C1</strain>
    </source>
</reference>
<dbReference type="Gene3D" id="3.40.630.40">
    <property type="entry name" value="Zn-dependent exopeptidases"/>
    <property type="match status" value="1"/>
</dbReference>
<dbReference type="InterPro" id="IPR050695">
    <property type="entry name" value="N-acetylmuramoyl_amidase_3"/>
</dbReference>
<dbReference type="PANTHER" id="PTHR30404">
    <property type="entry name" value="N-ACETYLMURAMOYL-L-ALANINE AMIDASE"/>
    <property type="match status" value="1"/>
</dbReference>
<name>A0A399INF5_9CLOT</name>
<dbReference type="SUPFAM" id="SSF53187">
    <property type="entry name" value="Zn-dependent exopeptidases"/>
    <property type="match status" value="1"/>
</dbReference>
<organism evidence="3 4">
    <name type="scientific">Clostridium chromiireducens</name>
    <dbReference type="NCBI Taxonomy" id="225345"/>
    <lineage>
        <taxon>Bacteria</taxon>
        <taxon>Bacillati</taxon>
        <taxon>Bacillota</taxon>
        <taxon>Clostridia</taxon>
        <taxon>Eubacteriales</taxon>
        <taxon>Clostridiaceae</taxon>
        <taxon>Clostridium</taxon>
    </lineage>
</organism>
<dbReference type="Gene3D" id="1.10.101.10">
    <property type="entry name" value="PGBD-like superfamily/PGBD"/>
    <property type="match status" value="1"/>
</dbReference>
<dbReference type="InterPro" id="IPR036365">
    <property type="entry name" value="PGBD-like_sf"/>
</dbReference>
<sequence length="287" mass="30577">MIISYDFGHMEGGKDISANGIVYEYAEIRKYAPVCIAALEGAGHQCINCTPSDGSGMSVMDSLAYRVNKANESGSQLHICFHVNAFDGSAHGAEIEVASDNGEKYAVSVLSEIVALGFTKRGINRPSLYVTKHTNMTAILIEPFFCDSQIDVNLYEPTALGNAIAKGIIATIGGDYSPQSEVSTDAVLTSTTQYDVRYLQHELNVQFNAGLEEDNSAGPLTMAAASNVILRQGANGNITRWIQANVGADVDGLFGPATLSAVQAFQKNHGLSADGIIGYNTWNALLE</sequence>
<dbReference type="Proteomes" id="UP000265930">
    <property type="component" value="Unassembled WGS sequence"/>
</dbReference>